<evidence type="ECO:0000259" key="1">
    <source>
        <dbReference type="Pfam" id="PF13482"/>
    </source>
</evidence>
<dbReference type="eggNOG" id="COG3359">
    <property type="taxonomic scope" value="Bacteria"/>
</dbReference>
<keyword evidence="2" id="KW-0269">Exonuclease</keyword>
<reference evidence="2 3" key="1">
    <citation type="journal article" date="2011" name="J. Bacteriol.">
        <title>Complete genome sequence of the cellulose-degrading bacterium Cellulosilyticum lentocellum.</title>
        <authorList>
            <consortium name="US DOE Joint Genome Institute"/>
            <person name="Miller D.A."/>
            <person name="Suen G."/>
            <person name="Bruce D."/>
            <person name="Copeland A."/>
            <person name="Cheng J.F."/>
            <person name="Detter C."/>
            <person name="Goodwin L.A."/>
            <person name="Han C.S."/>
            <person name="Hauser L.J."/>
            <person name="Land M.L."/>
            <person name="Lapidus A."/>
            <person name="Lucas S."/>
            <person name="Meincke L."/>
            <person name="Pitluck S."/>
            <person name="Tapia R."/>
            <person name="Teshima H."/>
            <person name="Woyke T."/>
            <person name="Fox B.G."/>
            <person name="Angert E.R."/>
            <person name="Currie C.R."/>
        </authorList>
    </citation>
    <scope>NUCLEOTIDE SEQUENCE [LARGE SCALE GENOMIC DNA]</scope>
    <source>
        <strain evidence="3">ATCC 49066 / DSM 5427 / NCIMB 11756 / RHM5</strain>
    </source>
</reference>
<dbReference type="InterPro" id="IPR038720">
    <property type="entry name" value="YprB_RNase_H-like_dom"/>
</dbReference>
<keyword evidence="3" id="KW-1185">Reference proteome</keyword>
<sequence>MFPPLLHKKHFLLDIETSGLNKHIDYIVCIGVTFLNETDELTHHQWMLQLPEEEKEILSCFLEFTQRFSHVYTYGGKHFDWPFLLARCAFHQLNPSMLQSLHLIDMKKSLQHFGATRINLEDALGVIRHSTTSGKALVKVYRTYQACGETIYKTIILAHNKDELSALLSFYELYQTLYHLKHFHFIDTLKSSVSLDFSAKVPYLFTTNFQGCYKNITLCWESGTQILGIKVAFSYLKLKQYLTPYKDYYYIPSQGQLLHRTLAHFVASSDKRKATKEECTIYKEDDYIPLYTTYKLDIPIWYDSVNSPYLRVNDFSASILAAQVFYLLFSNKKTS</sequence>
<dbReference type="InterPro" id="IPR036397">
    <property type="entry name" value="RNaseH_sf"/>
</dbReference>
<dbReference type="Pfam" id="PF13482">
    <property type="entry name" value="RNase_H_2"/>
    <property type="match status" value="1"/>
</dbReference>
<proteinExistence type="predicted"/>
<name>F2JRP7_CELLD</name>
<keyword evidence="2" id="KW-0378">Hydrolase</keyword>
<dbReference type="AlphaFoldDB" id="F2JRP7"/>
<accession>F2JRP7</accession>
<dbReference type="RefSeq" id="WP_013657262.1">
    <property type="nucleotide sequence ID" value="NC_015275.1"/>
</dbReference>
<organism evidence="2 3">
    <name type="scientific">Cellulosilyticum lentocellum (strain ATCC 49066 / DSM 5427 / NCIMB 11756 / RHM5)</name>
    <name type="common">Clostridium lentocellum</name>
    <dbReference type="NCBI Taxonomy" id="642492"/>
    <lineage>
        <taxon>Bacteria</taxon>
        <taxon>Bacillati</taxon>
        <taxon>Bacillota</taxon>
        <taxon>Clostridia</taxon>
        <taxon>Lachnospirales</taxon>
        <taxon>Cellulosilyticaceae</taxon>
        <taxon>Cellulosilyticum</taxon>
    </lineage>
</organism>
<dbReference type="GO" id="GO:0003676">
    <property type="term" value="F:nucleic acid binding"/>
    <property type="evidence" value="ECO:0007669"/>
    <property type="project" value="InterPro"/>
</dbReference>
<dbReference type="PANTHER" id="PTHR38462:SF1">
    <property type="entry name" value="YPRB RIBONUCLEASE H-LIKE DOMAIN-CONTAINING PROTEIN"/>
    <property type="match status" value="1"/>
</dbReference>
<feature type="domain" description="YprB ribonuclease H-like" evidence="1">
    <location>
        <begin position="13"/>
        <end position="173"/>
    </location>
</feature>
<dbReference type="Gene3D" id="3.30.420.10">
    <property type="entry name" value="Ribonuclease H-like superfamily/Ribonuclease H"/>
    <property type="match status" value="1"/>
</dbReference>
<keyword evidence="2" id="KW-0540">Nuclease</keyword>
<dbReference type="PANTHER" id="PTHR38462">
    <property type="entry name" value="EXONUCLEASE-LIKE PROTEIN"/>
    <property type="match status" value="1"/>
</dbReference>
<gene>
    <name evidence="2" type="ordered locus">Clole_2259</name>
</gene>
<dbReference type="GO" id="GO:0004527">
    <property type="term" value="F:exonuclease activity"/>
    <property type="evidence" value="ECO:0007669"/>
    <property type="project" value="UniProtKB-KW"/>
</dbReference>
<dbReference type="HOGENOM" id="CLU_047529_0_0_9"/>
<protein>
    <submittedName>
        <fullName evidence="2">DNA polymerase B exonuclease</fullName>
    </submittedName>
</protein>
<dbReference type="KEGG" id="cle:Clole_2259"/>
<dbReference type="SUPFAM" id="SSF53098">
    <property type="entry name" value="Ribonuclease H-like"/>
    <property type="match status" value="1"/>
</dbReference>
<evidence type="ECO:0000313" key="2">
    <source>
        <dbReference type="EMBL" id="ADZ83968.1"/>
    </source>
</evidence>
<dbReference type="InterPro" id="IPR012337">
    <property type="entry name" value="RNaseH-like_sf"/>
</dbReference>
<dbReference type="Proteomes" id="UP000008467">
    <property type="component" value="Chromosome"/>
</dbReference>
<evidence type="ECO:0000313" key="3">
    <source>
        <dbReference type="Proteomes" id="UP000008467"/>
    </source>
</evidence>
<dbReference type="STRING" id="642492.Clole_2259"/>
<dbReference type="EMBL" id="CP002582">
    <property type="protein sequence ID" value="ADZ83968.1"/>
    <property type="molecule type" value="Genomic_DNA"/>
</dbReference>